<gene>
    <name evidence="9" type="ORF">CFX0092_B0707</name>
</gene>
<evidence type="ECO:0000256" key="6">
    <source>
        <dbReference type="SAM" id="SignalP"/>
    </source>
</evidence>
<dbReference type="OrthoDB" id="9798386at2"/>
<dbReference type="EC" id="3.4.21.66" evidence="9"/>
<dbReference type="KEGG" id="pbf:CFX0092_B0707"/>
<dbReference type="PROSITE" id="PS00137">
    <property type="entry name" value="SUBTILASE_HIS"/>
    <property type="match status" value="1"/>
</dbReference>
<dbReference type="AlphaFoldDB" id="A0A160T722"/>
<dbReference type="GO" id="GO:0006508">
    <property type="term" value="P:proteolysis"/>
    <property type="evidence" value="ECO:0007669"/>
    <property type="project" value="UniProtKB-KW"/>
</dbReference>
<dbReference type="GO" id="GO:0004252">
    <property type="term" value="F:serine-type endopeptidase activity"/>
    <property type="evidence" value="ECO:0007669"/>
    <property type="project" value="UniProtKB-UniRule"/>
</dbReference>
<dbReference type="RefSeq" id="WP_095045543.1">
    <property type="nucleotide sequence ID" value="NZ_LN890656.1"/>
</dbReference>
<evidence type="ECO:0000256" key="3">
    <source>
        <dbReference type="ARBA" id="ARBA00022801"/>
    </source>
</evidence>
<evidence type="ECO:0000256" key="5">
    <source>
        <dbReference type="PROSITE-ProRule" id="PRU01240"/>
    </source>
</evidence>
<keyword evidence="2 5" id="KW-0645">Protease</keyword>
<dbReference type="InterPro" id="IPR050131">
    <property type="entry name" value="Peptidase_S8_subtilisin-like"/>
</dbReference>
<dbReference type="PROSITE" id="PS00138">
    <property type="entry name" value="SUBTILASE_SER"/>
    <property type="match status" value="1"/>
</dbReference>
<dbReference type="Pfam" id="PF18998">
    <property type="entry name" value="Flg_new_2"/>
    <property type="match status" value="1"/>
</dbReference>
<organism evidence="9 10">
    <name type="scientific">Candidatus Promineifilum breve</name>
    <dbReference type="NCBI Taxonomy" id="1806508"/>
    <lineage>
        <taxon>Bacteria</taxon>
        <taxon>Bacillati</taxon>
        <taxon>Chloroflexota</taxon>
        <taxon>Ardenticatenia</taxon>
        <taxon>Candidatus Promineifilales</taxon>
        <taxon>Candidatus Promineifilaceae</taxon>
        <taxon>Candidatus Promineifilum</taxon>
    </lineage>
</organism>
<dbReference type="InterPro" id="IPR000209">
    <property type="entry name" value="Peptidase_S8/S53_dom"/>
</dbReference>
<name>A0A160T722_9CHLR</name>
<dbReference type="EMBL" id="LN890656">
    <property type="protein sequence ID" value="CUS06241.1"/>
    <property type="molecule type" value="Genomic_DNA"/>
</dbReference>
<evidence type="ECO:0000256" key="2">
    <source>
        <dbReference type="ARBA" id="ARBA00022670"/>
    </source>
</evidence>
<dbReference type="Gene3D" id="3.40.50.200">
    <property type="entry name" value="Peptidase S8/S53 domain"/>
    <property type="match status" value="1"/>
</dbReference>
<dbReference type="SUPFAM" id="SSF52743">
    <property type="entry name" value="Subtilisin-like"/>
    <property type="match status" value="1"/>
</dbReference>
<dbReference type="InterPro" id="IPR044060">
    <property type="entry name" value="Bacterial_rp_domain"/>
</dbReference>
<reference evidence="9" key="1">
    <citation type="submission" date="2016-01" db="EMBL/GenBank/DDBJ databases">
        <authorList>
            <person name="Mcilroy J.S."/>
            <person name="Karst M S."/>
            <person name="Albertsen M."/>
        </authorList>
    </citation>
    <scope>NUCLEOTIDE SEQUENCE</scope>
    <source>
        <strain evidence="9">Cfx-K</strain>
    </source>
</reference>
<evidence type="ECO:0000313" key="9">
    <source>
        <dbReference type="EMBL" id="CUS06241.1"/>
    </source>
</evidence>
<feature type="active site" description="Charge relay system" evidence="5">
    <location>
        <position position="195"/>
    </location>
</feature>
<feature type="domain" description="Peptidase S8/S53" evidence="7">
    <location>
        <begin position="149"/>
        <end position="422"/>
    </location>
</feature>
<dbReference type="InterPro" id="IPR023828">
    <property type="entry name" value="Peptidase_S8_Ser-AS"/>
</dbReference>
<accession>A0A160T722</accession>
<protein>
    <submittedName>
        <fullName evidence="9">Thermitase</fullName>
        <ecNumber evidence="9">3.4.21.66</ecNumber>
    </submittedName>
</protein>
<keyword evidence="4 5" id="KW-0720">Serine protease</keyword>
<feature type="active site" description="Charge relay system" evidence="5">
    <location>
        <position position="374"/>
    </location>
</feature>
<dbReference type="PANTHER" id="PTHR43806">
    <property type="entry name" value="PEPTIDASE S8"/>
    <property type="match status" value="1"/>
</dbReference>
<feature type="active site" description="Charge relay system" evidence="5">
    <location>
        <position position="158"/>
    </location>
</feature>
<evidence type="ECO:0000256" key="1">
    <source>
        <dbReference type="ARBA" id="ARBA00011073"/>
    </source>
</evidence>
<feature type="chain" id="PRO_5007820692" evidence="6">
    <location>
        <begin position="21"/>
        <end position="788"/>
    </location>
</feature>
<dbReference type="InterPro" id="IPR022398">
    <property type="entry name" value="Peptidase_S8_His-AS"/>
</dbReference>
<evidence type="ECO:0000259" key="8">
    <source>
        <dbReference type="Pfam" id="PF18998"/>
    </source>
</evidence>
<sequence>MTQRKATRLFLFTIALAALAFQLPVGGAPLAPSEGSAAPRLESHVLVKLATPDAAGPGGRRLEHIFGAWYRLFPLPGEKVGDLLAPTGLAAADDGGAILALEPDFAAYPDAAPPDATSPNAASPNDPLYPRQWHMPQVGLEQAWAATTGAGVVLAVLDTGVSMLGEDSPCDPLVAEYDVFSNSSAPGAAQDQYNHGSHVAGTAAGCADNGVGVVGVAPAAGVMAVQVLNDSGSGSDSAVAEGIVWAADHGARVINMSLGTPCNAPWPNCSAAILNDAIAYAAAADVVIVASAGNSNSQFAGRPGNHPEIIAVSAMRYDGARASYSNYGTAIDLAAPGGQTALDQNNDGFPDGVLQETFNRTTDVWGYYYFQGTSMAAPHVAGAAALLRACVPEADRHAVRAALETFALDMGAPGFDTTYGHGFLRIDDALAGLAAAYGRDPAANCAPTGQPPPCYSVSATADGPGTVTVTVTPPDCDPDGAEPFDLSAYHFGSSLTFSATPDPGYIFSGWSGDLSGTTTPLSRLVTHDLAVVGTFAEAPPPPVEPVVLLSLRADGGGFADEDVVRDDPDAGPALLFDGSAHGLAAEDVDALARLGNGTLLLSTDDAVKNLPGIGAVKVDDSDVVAYDPATGQYSWYFDGSDVGLTTSAEDVDAIALLPDGRLLISTTGNVSVPGVAAADEDVLAFNGTLGSATTSGSWSLYLDGSDLSAGLGDVDGLAFAPGGGLLGVVYLSADATVTLGGQTMVPGDVFSCAPTSLGANTVCPAISPFYAAASNGLAGADVDGVEVE</sequence>
<keyword evidence="3 5" id="KW-0378">Hydrolase</keyword>
<feature type="signal peptide" evidence="6">
    <location>
        <begin position="1"/>
        <end position="20"/>
    </location>
</feature>
<proteinExistence type="inferred from homology"/>
<dbReference type="InterPro" id="IPR036852">
    <property type="entry name" value="Peptidase_S8/S53_dom_sf"/>
</dbReference>
<dbReference type="PANTHER" id="PTHR43806:SF11">
    <property type="entry name" value="CEREVISIN-RELATED"/>
    <property type="match status" value="1"/>
</dbReference>
<comment type="similarity">
    <text evidence="1 5">Belongs to the peptidase S8 family.</text>
</comment>
<dbReference type="PROSITE" id="PS51892">
    <property type="entry name" value="SUBTILASE"/>
    <property type="match status" value="1"/>
</dbReference>
<evidence type="ECO:0000256" key="4">
    <source>
        <dbReference type="ARBA" id="ARBA00022825"/>
    </source>
</evidence>
<evidence type="ECO:0000259" key="7">
    <source>
        <dbReference type="Pfam" id="PF00082"/>
    </source>
</evidence>
<dbReference type="Pfam" id="PF00082">
    <property type="entry name" value="Peptidase_S8"/>
    <property type="match status" value="1"/>
</dbReference>
<keyword evidence="6" id="KW-0732">Signal</keyword>
<dbReference type="Proteomes" id="UP000215027">
    <property type="component" value="Chromosome II"/>
</dbReference>
<dbReference type="PRINTS" id="PR00723">
    <property type="entry name" value="SUBTILISIN"/>
</dbReference>
<feature type="domain" description="Bacterial repeat" evidence="8">
    <location>
        <begin position="487"/>
        <end position="537"/>
    </location>
</feature>
<keyword evidence="10" id="KW-1185">Reference proteome</keyword>
<evidence type="ECO:0000313" key="10">
    <source>
        <dbReference type="Proteomes" id="UP000215027"/>
    </source>
</evidence>
<dbReference type="InterPro" id="IPR015500">
    <property type="entry name" value="Peptidase_S8_subtilisin-rel"/>
</dbReference>